<dbReference type="InterPro" id="IPR003439">
    <property type="entry name" value="ABC_transporter-like_ATP-bd"/>
</dbReference>
<evidence type="ECO:0000259" key="7">
    <source>
        <dbReference type="PROSITE" id="PS50893"/>
    </source>
</evidence>
<evidence type="ECO:0000313" key="9">
    <source>
        <dbReference type="Proteomes" id="UP000309061"/>
    </source>
</evidence>
<dbReference type="Proteomes" id="UP000309061">
    <property type="component" value="Chromosome"/>
</dbReference>
<evidence type="ECO:0000256" key="6">
    <source>
        <dbReference type="ARBA" id="ARBA00037066"/>
    </source>
</evidence>
<gene>
    <name evidence="8" type="ORF">H2LOC_011205</name>
</gene>
<name>A0A6B8KDA3_9HYPH</name>
<keyword evidence="3" id="KW-0547">Nucleotide-binding</keyword>
<dbReference type="OrthoDB" id="9805601at2"/>
<comment type="similarity">
    <text evidence="1">Belongs to the ABC transporter superfamily.</text>
</comment>
<evidence type="ECO:0000256" key="3">
    <source>
        <dbReference type="ARBA" id="ARBA00022741"/>
    </source>
</evidence>
<evidence type="ECO:0000256" key="4">
    <source>
        <dbReference type="ARBA" id="ARBA00022840"/>
    </source>
</evidence>
<dbReference type="PANTHER" id="PTHR42794">
    <property type="entry name" value="HEMIN IMPORT ATP-BINDING PROTEIN HMUV"/>
    <property type="match status" value="1"/>
</dbReference>
<organism evidence="8 9">
    <name type="scientific">Methylocystis heyeri</name>
    <dbReference type="NCBI Taxonomy" id="391905"/>
    <lineage>
        <taxon>Bacteria</taxon>
        <taxon>Pseudomonadati</taxon>
        <taxon>Pseudomonadota</taxon>
        <taxon>Alphaproteobacteria</taxon>
        <taxon>Hyphomicrobiales</taxon>
        <taxon>Methylocystaceae</taxon>
        <taxon>Methylocystis</taxon>
    </lineage>
</organism>
<evidence type="ECO:0000256" key="2">
    <source>
        <dbReference type="ARBA" id="ARBA00022448"/>
    </source>
</evidence>
<comment type="function">
    <text evidence="6">Part of the ABC transporter complex HmuTUV involved in hemin import. Responsible for energy coupling to the transport system.</text>
</comment>
<dbReference type="KEGG" id="mhey:H2LOC_011205"/>
<reference evidence="8 9" key="1">
    <citation type="submission" date="2019-11" db="EMBL/GenBank/DDBJ databases">
        <title>The genome sequence of Methylocystis heyeri.</title>
        <authorList>
            <person name="Oshkin I.Y."/>
            <person name="Miroshnikov K."/>
            <person name="Dedysh S.N."/>
        </authorList>
    </citation>
    <scope>NUCLEOTIDE SEQUENCE [LARGE SCALE GENOMIC DNA]</scope>
    <source>
        <strain evidence="8 9">H2</strain>
    </source>
</reference>
<dbReference type="Gene3D" id="3.40.50.300">
    <property type="entry name" value="P-loop containing nucleotide triphosphate hydrolases"/>
    <property type="match status" value="1"/>
</dbReference>
<accession>A0A6B8KDA3</accession>
<evidence type="ECO:0000313" key="8">
    <source>
        <dbReference type="EMBL" id="QGM46216.1"/>
    </source>
</evidence>
<dbReference type="CDD" id="cd03214">
    <property type="entry name" value="ABC_Iron-Siderophores_B12_Hemin"/>
    <property type="match status" value="1"/>
</dbReference>
<dbReference type="EMBL" id="CP046052">
    <property type="protein sequence ID" value="QGM46216.1"/>
    <property type="molecule type" value="Genomic_DNA"/>
</dbReference>
<keyword evidence="5" id="KW-1278">Translocase</keyword>
<dbReference type="GO" id="GO:0005524">
    <property type="term" value="F:ATP binding"/>
    <property type="evidence" value="ECO:0007669"/>
    <property type="project" value="UniProtKB-KW"/>
</dbReference>
<dbReference type="AlphaFoldDB" id="A0A6B8KDA3"/>
<feature type="domain" description="ABC transporter" evidence="7">
    <location>
        <begin position="4"/>
        <end position="240"/>
    </location>
</feature>
<dbReference type="InterPro" id="IPR027417">
    <property type="entry name" value="P-loop_NTPase"/>
</dbReference>
<dbReference type="SUPFAM" id="SSF52540">
    <property type="entry name" value="P-loop containing nucleoside triphosphate hydrolases"/>
    <property type="match status" value="1"/>
</dbReference>
<dbReference type="InterPro" id="IPR017871">
    <property type="entry name" value="ABC_transporter-like_CS"/>
</dbReference>
<dbReference type="Pfam" id="PF00005">
    <property type="entry name" value="ABC_tran"/>
    <property type="match status" value="1"/>
</dbReference>
<dbReference type="InterPro" id="IPR003593">
    <property type="entry name" value="AAA+_ATPase"/>
</dbReference>
<evidence type="ECO:0000256" key="5">
    <source>
        <dbReference type="ARBA" id="ARBA00022967"/>
    </source>
</evidence>
<dbReference type="PROSITE" id="PS00211">
    <property type="entry name" value="ABC_TRANSPORTER_1"/>
    <property type="match status" value="1"/>
</dbReference>
<dbReference type="RefSeq" id="WP_136496470.1">
    <property type="nucleotide sequence ID" value="NZ_CP046052.1"/>
</dbReference>
<sequence>MKALEATGLCFRREGGGEVLNDISFDLDRGEALAILGPNGAGKSTLALCLLGLLAPQRGVVRINGAAISQLSRSDLARLIAYVPQSTQSVFAFEAEHLVLMGRSPHIGPFGAPMEEDRRLTQQAMELTGVWRLRHRPFTELSGGERQMVLIARALAQDAPIIVMDEPTASLDLGNQGRVLALVRDLAHMGKSIIMTTHLPDQAFNLKCRVALMKQGRLCAIGPVAQVCTAQAMSDLYGAPLQSLTGGAAQEIIAFAPRLD</sequence>
<keyword evidence="9" id="KW-1185">Reference proteome</keyword>
<evidence type="ECO:0000256" key="1">
    <source>
        <dbReference type="ARBA" id="ARBA00005417"/>
    </source>
</evidence>
<proteinExistence type="inferred from homology"/>
<dbReference type="PANTHER" id="PTHR42794:SF1">
    <property type="entry name" value="HEMIN IMPORT ATP-BINDING PROTEIN HMUV"/>
    <property type="match status" value="1"/>
</dbReference>
<keyword evidence="4 8" id="KW-0067">ATP-binding</keyword>
<dbReference type="SMART" id="SM00382">
    <property type="entry name" value="AAA"/>
    <property type="match status" value="1"/>
</dbReference>
<dbReference type="GO" id="GO:0016887">
    <property type="term" value="F:ATP hydrolysis activity"/>
    <property type="evidence" value="ECO:0007669"/>
    <property type="project" value="InterPro"/>
</dbReference>
<dbReference type="PROSITE" id="PS50893">
    <property type="entry name" value="ABC_TRANSPORTER_2"/>
    <property type="match status" value="1"/>
</dbReference>
<dbReference type="FunFam" id="3.40.50.300:FF:000134">
    <property type="entry name" value="Iron-enterobactin ABC transporter ATP-binding protein"/>
    <property type="match status" value="1"/>
</dbReference>
<protein>
    <submittedName>
        <fullName evidence="8">ATP-binding cassette domain-containing protein</fullName>
    </submittedName>
</protein>
<keyword evidence="2" id="KW-0813">Transport</keyword>